<accession>A0A173SJW5</accession>
<evidence type="ECO:0000313" key="4">
    <source>
        <dbReference type="EMBL" id="CUO88046.1"/>
    </source>
</evidence>
<feature type="compositionally biased region" description="Basic and acidic residues" evidence="1">
    <location>
        <begin position="12"/>
        <end position="29"/>
    </location>
</feature>
<evidence type="ECO:0000313" key="5">
    <source>
        <dbReference type="Proteomes" id="UP000095553"/>
    </source>
</evidence>
<gene>
    <name evidence="2" type="ORF">ERS852425_01376</name>
    <name evidence="4" type="ORF">ERS852520_00065</name>
    <name evidence="3" type="ORF">ERS852571_01705</name>
</gene>
<dbReference type="AlphaFoldDB" id="A0A173SJW5"/>
<evidence type="ECO:0000313" key="3">
    <source>
        <dbReference type="EMBL" id="CUM96847.1"/>
    </source>
</evidence>
<proteinExistence type="predicted"/>
<dbReference type="Proteomes" id="UP000095598">
    <property type="component" value="Unassembled WGS sequence"/>
</dbReference>
<name>A0A173SJW5_ANAHA</name>
<dbReference type="EMBL" id="CYXT01000008">
    <property type="protein sequence ID" value="CUM90651.1"/>
    <property type="molecule type" value="Genomic_DNA"/>
</dbReference>
<protein>
    <submittedName>
        <fullName evidence="2">Uncharacterized protein</fullName>
    </submittedName>
</protein>
<dbReference type="EMBL" id="CZAU01000001">
    <property type="protein sequence ID" value="CUO88046.1"/>
    <property type="molecule type" value="Genomic_DNA"/>
</dbReference>
<sequence>MVGMKGGFTDGKNSRETFRDRKDSACDRR</sequence>
<evidence type="ECO:0000313" key="7">
    <source>
        <dbReference type="Proteomes" id="UP000095598"/>
    </source>
</evidence>
<dbReference type="Proteomes" id="UP000095553">
    <property type="component" value="Unassembled WGS sequence"/>
</dbReference>
<organism evidence="2 7">
    <name type="scientific">Anaerostipes hadrus</name>
    <dbReference type="NCBI Taxonomy" id="649756"/>
    <lineage>
        <taxon>Bacteria</taxon>
        <taxon>Bacillati</taxon>
        <taxon>Bacillota</taxon>
        <taxon>Clostridia</taxon>
        <taxon>Lachnospirales</taxon>
        <taxon>Lachnospiraceae</taxon>
        <taxon>Anaerostipes</taxon>
    </lineage>
</organism>
<evidence type="ECO:0000313" key="2">
    <source>
        <dbReference type="EMBL" id="CUM90651.1"/>
    </source>
</evidence>
<feature type="region of interest" description="Disordered" evidence="1">
    <location>
        <begin position="1"/>
        <end position="29"/>
    </location>
</feature>
<dbReference type="Proteomes" id="UP000095564">
    <property type="component" value="Unassembled WGS sequence"/>
</dbReference>
<dbReference type="EMBL" id="CYXY01000009">
    <property type="protein sequence ID" value="CUM96847.1"/>
    <property type="molecule type" value="Genomic_DNA"/>
</dbReference>
<evidence type="ECO:0000256" key="1">
    <source>
        <dbReference type="SAM" id="MobiDB-lite"/>
    </source>
</evidence>
<evidence type="ECO:0000313" key="6">
    <source>
        <dbReference type="Proteomes" id="UP000095564"/>
    </source>
</evidence>
<reference evidence="5 6" key="1">
    <citation type="submission" date="2015-09" db="EMBL/GenBank/DDBJ databases">
        <authorList>
            <consortium name="Pathogen Informatics"/>
        </authorList>
    </citation>
    <scope>NUCLEOTIDE SEQUENCE [LARGE SCALE GENOMIC DNA]</scope>
    <source>
        <strain evidence="2 7">2789STDY5608868</strain>
        <strain evidence="4 6">2789STDY5834908</strain>
        <strain evidence="3 5">2789STDY5834959</strain>
    </source>
</reference>